<dbReference type="Proteomes" id="UP000177913">
    <property type="component" value="Unassembled WGS sequence"/>
</dbReference>
<name>A0A1F7GYL5_9BACT</name>
<evidence type="ECO:0000313" key="1">
    <source>
        <dbReference type="EMBL" id="OGK23626.1"/>
    </source>
</evidence>
<sequence length="202" mass="23067">MESMGDSSRGEQFSMRRQAVDQHIEMILSYLVAEGIEDLEKIIEARPELRQFVTQTTYFRALQAIQNLDKTLKKYPRLFEELAAAVKANPHRVVMAILPEENLVFTQTPEGVEGFAPVLTCTHYAMDDVYSDFQALGESYGIITSNNGLIPYVIEQLEYDARPVISYSRRQMKPEDYIALGAQGIFANETFRFRIKDGTIVR</sequence>
<dbReference type="EMBL" id="MFZO01000044">
    <property type="protein sequence ID" value="OGK23626.1"/>
    <property type="molecule type" value="Genomic_DNA"/>
</dbReference>
<reference evidence="1 2" key="1">
    <citation type="journal article" date="2016" name="Nat. Commun.">
        <title>Thousands of microbial genomes shed light on interconnected biogeochemical processes in an aquifer system.</title>
        <authorList>
            <person name="Anantharaman K."/>
            <person name="Brown C.T."/>
            <person name="Hug L.A."/>
            <person name="Sharon I."/>
            <person name="Castelle C.J."/>
            <person name="Probst A.J."/>
            <person name="Thomas B.C."/>
            <person name="Singh A."/>
            <person name="Wilkins M.J."/>
            <person name="Karaoz U."/>
            <person name="Brodie E.L."/>
            <person name="Williams K.H."/>
            <person name="Hubbard S.S."/>
            <person name="Banfield J.F."/>
        </authorList>
    </citation>
    <scope>NUCLEOTIDE SEQUENCE [LARGE SCALE GENOMIC DNA]</scope>
</reference>
<dbReference type="AlphaFoldDB" id="A0A1F7GYL5"/>
<gene>
    <name evidence="1" type="ORF">A3C25_00735</name>
</gene>
<accession>A0A1F7GYL5</accession>
<organism evidence="1 2">
    <name type="scientific">Candidatus Roizmanbacteria bacterium RIFCSPHIGHO2_02_FULL_38_11</name>
    <dbReference type="NCBI Taxonomy" id="1802039"/>
    <lineage>
        <taxon>Bacteria</taxon>
        <taxon>Candidatus Roizmaniibacteriota</taxon>
    </lineage>
</organism>
<proteinExistence type="predicted"/>
<protein>
    <submittedName>
        <fullName evidence="1">Uncharacterized protein</fullName>
    </submittedName>
</protein>
<comment type="caution">
    <text evidence="1">The sequence shown here is derived from an EMBL/GenBank/DDBJ whole genome shotgun (WGS) entry which is preliminary data.</text>
</comment>
<evidence type="ECO:0000313" key="2">
    <source>
        <dbReference type="Proteomes" id="UP000177913"/>
    </source>
</evidence>